<dbReference type="GO" id="GO:0005764">
    <property type="term" value="C:lysosome"/>
    <property type="evidence" value="ECO:0007669"/>
    <property type="project" value="InterPro"/>
</dbReference>
<dbReference type="Pfam" id="PF03489">
    <property type="entry name" value="SapB_2"/>
    <property type="match status" value="2"/>
</dbReference>
<feature type="domain" description="Saposin B-type" evidence="3">
    <location>
        <begin position="240"/>
        <end position="321"/>
    </location>
</feature>
<dbReference type="PANTHER" id="PTHR11480">
    <property type="entry name" value="SAPOSIN-RELATED"/>
    <property type="match status" value="1"/>
</dbReference>
<dbReference type="InterPro" id="IPR008373">
    <property type="entry name" value="Saposin"/>
</dbReference>
<accession>A0A1J4JLS0</accession>
<evidence type="ECO:0000313" key="4">
    <source>
        <dbReference type="EMBL" id="OHS98220.1"/>
    </source>
</evidence>
<evidence type="ECO:0000259" key="3">
    <source>
        <dbReference type="PROSITE" id="PS50015"/>
    </source>
</evidence>
<keyword evidence="5" id="KW-1185">Reference proteome</keyword>
<dbReference type="Pfam" id="PF05184">
    <property type="entry name" value="SapB_1"/>
    <property type="match status" value="2"/>
</dbReference>
<dbReference type="InterPro" id="IPR008138">
    <property type="entry name" value="SapB_2"/>
</dbReference>
<keyword evidence="1" id="KW-1015">Disulfide bond</keyword>
<organism evidence="4 5">
    <name type="scientific">Tritrichomonas foetus</name>
    <dbReference type="NCBI Taxonomy" id="1144522"/>
    <lineage>
        <taxon>Eukaryota</taxon>
        <taxon>Metamonada</taxon>
        <taxon>Parabasalia</taxon>
        <taxon>Tritrichomonadida</taxon>
        <taxon>Tritrichomonadidae</taxon>
        <taxon>Tritrichomonas</taxon>
    </lineage>
</organism>
<dbReference type="Gene3D" id="1.10.225.10">
    <property type="entry name" value="Saposin-like"/>
    <property type="match status" value="4"/>
</dbReference>
<evidence type="ECO:0000256" key="2">
    <source>
        <dbReference type="ARBA" id="ARBA00023180"/>
    </source>
</evidence>
<feature type="domain" description="Saposin B-type" evidence="3">
    <location>
        <begin position="322"/>
        <end position="393"/>
    </location>
</feature>
<proteinExistence type="predicted"/>
<reference evidence="4" key="1">
    <citation type="submission" date="2016-10" db="EMBL/GenBank/DDBJ databases">
        <authorList>
            <person name="Benchimol M."/>
            <person name="Almeida L.G."/>
            <person name="Vasconcelos A.T."/>
            <person name="Perreira-Neves A."/>
            <person name="Rosa I.A."/>
            <person name="Tasca T."/>
            <person name="Bogo M.R."/>
            <person name="de Souza W."/>
        </authorList>
    </citation>
    <scope>NUCLEOTIDE SEQUENCE [LARGE SCALE GENOMIC DNA]</scope>
    <source>
        <strain evidence="4">K</strain>
    </source>
</reference>
<evidence type="ECO:0000313" key="5">
    <source>
        <dbReference type="Proteomes" id="UP000179807"/>
    </source>
</evidence>
<dbReference type="InterPro" id="IPR007856">
    <property type="entry name" value="SapB_1"/>
</dbReference>
<dbReference type="VEuPathDB" id="TrichDB:TRFO_35419"/>
<name>A0A1J4JLS0_9EUKA</name>
<dbReference type="GO" id="GO:0016020">
    <property type="term" value="C:membrane"/>
    <property type="evidence" value="ECO:0007669"/>
    <property type="project" value="GOC"/>
</dbReference>
<dbReference type="PRINTS" id="PR01797">
    <property type="entry name" value="SAPOSIN"/>
</dbReference>
<dbReference type="GO" id="GO:0006665">
    <property type="term" value="P:sphingolipid metabolic process"/>
    <property type="evidence" value="ECO:0007669"/>
    <property type="project" value="InterPro"/>
</dbReference>
<dbReference type="PROSITE" id="PS50015">
    <property type="entry name" value="SAP_B"/>
    <property type="match status" value="4"/>
</dbReference>
<dbReference type="GeneID" id="94844945"/>
<sequence>MFLFLLSFAFSIERPRMPRNHKVLIPKGADKRISCQVCKQVIAYVEELINDQKVEDEITKQVKLICQSFPTPYSSLCTSVAEMFISSIIEFIKAGLESSVICTQIGLCENVAKKPLRLMKPNHPSNGLACDMCVKVVDLIGQFVNDDLSDEEISQRCQKTCDSFNAPYDSICDFFVEQFHRFIIHQLRNGKKTKEVCISTSLCINSVKPTINRPKISPRKPVTQRKFTQHKLVLPSNYNNDYGCDMCKTVVDYIIKLLQDETVEQKIIDYVSELCQSFPEPYGALCDSLSYYYIPLIIEMIKSQKDSTAICVKIGLCVESKCETCRNWIRWSRKQMKTVSVPHLWEMISNECPKVSHLKNFCQMINEKNIATFANLVSSTIPPEEACHWANFC</sequence>
<dbReference type="Proteomes" id="UP000179807">
    <property type="component" value="Unassembled WGS sequence"/>
</dbReference>
<dbReference type="InterPro" id="IPR011001">
    <property type="entry name" value="Saposin-like"/>
</dbReference>
<dbReference type="AlphaFoldDB" id="A0A1J4JLS0"/>
<dbReference type="RefSeq" id="XP_068351357.1">
    <property type="nucleotide sequence ID" value="XM_068510241.1"/>
</dbReference>
<protein>
    <recommendedName>
        <fullName evidence="3">Saposin B-type domain-containing protein</fullName>
    </recommendedName>
</protein>
<dbReference type="SUPFAM" id="SSF47862">
    <property type="entry name" value="Saposin"/>
    <property type="match status" value="4"/>
</dbReference>
<dbReference type="EMBL" id="MLAK01001069">
    <property type="protein sequence ID" value="OHS98220.1"/>
    <property type="molecule type" value="Genomic_DNA"/>
</dbReference>
<comment type="caution">
    <text evidence="4">The sequence shown here is derived from an EMBL/GenBank/DDBJ whole genome shotgun (WGS) entry which is preliminary data.</text>
</comment>
<dbReference type="OrthoDB" id="69496at2759"/>
<evidence type="ECO:0000256" key="1">
    <source>
        <dbReference type="ARBA" id="ARBA00023157"/>
    </source>
</evidence>
<dbReference type="SMART" id="SM00741">
    <property type="entry name" value="SapB"/>
    <property type="match status" value="4"/>
</dbReference>
<gene>
    <name evidence="4" type="ORF">TRFO_35419</name>
</gene>
<feature type="domain" description="Saposin B-type" evidence="3">
    <location>
        <begin position="31"/>
        <end position="112"/>
    </location>
</feature>
<feature type="domain" description="Saposin B-type" evidence="3">
    <location>
        <begin position="126"/>
        <end position="207"/>
    </location>
</feature>
<keyword evidence="2" id="KW-0325">Glycoprotein</keyword>
<dbReference type="InterPro" id="IPR008139">
    <property type="entry name" value="SaposinB_dom"/>
</dbReference>
<dbReference type="InterPro" id="IPR051428">
    <property type="entry name" value="Sphingo_Act-Surfact_Prot"/>
</dbReference>